<evidence type="ECO:0000313" key="2">
    <source>
        <dbReference type="EMBL" id="PDX82137.1"/>
    </source>
</evidence>
<dbReference type="InterPro" id="IPR050570">
    <property type="entry name" value="Cell_wall_metabolism_enzyme"/>
</dbReference>
<dbReference type="PANTHER" id="PTHR21666:SF270">
    <property type="entry name" value="MUREIN HYDROLASE ACTIVATOR ENVC"/>
    <property type="match status" value="1"/>
</dbReference>
<proteinExistence type="predicted"/>
<dbReference type="Proteomes" id="UP000220005">
    <property type="component" value="Unassembled WGS sequence"/>
</dbReference>
<evidence type="ECO:0000259" key="1">
    <source>
        <dbReference type="Pfam" id="PF01551"/>
    </source>
</evidence>
<evidence type="ECO:0000313" key="3">
    <source>
        <dbReference type="Proteomes" id="UP000220005"/>
    </source>
</evidence>
<dbReference type="GO" id="GO:0004222">
    <property type="term" value="F:metalloendopeptidase activity"/>
    <property type="evidence" value="ECO:0007669"/>
    <property type="project" value="TreeGrafter"/>
</dbReference>
<dbReference type="InterPro" id="IPR016047">
    <property type="entry name" value="M23ase_b-sheet_dom"/>
</dbReference>
<sequence length="189" mass="19765">MQRKTGRAGMLKIIRRGAAVGILAALLVGLLAGVMLPACAKAAQRAPAGTSLKAAKPTQTLTFPLAGSCWLSDAYGWREDPFTGDETFHRGVDLACAEGTPVLAALAGTVTAARRSATYGNYLCLSHADGQETIYAHMQYLYVRAGEVVRAGECLGTAGQTGRATGPHLHFEFLAQGVRQDPAAALPLP</sequence>
<dbReference type="PANTHER" id="PTHR21666">
    <property type="entry name" value="PEPTIDASE-RELATED"/>
    <property type="match status" value="1"/>
</dbReference>
<dbReference type="AlphaFoldDB" id="A0A2A7ASL3"/>
<name>A0A2A7ASL3_9FIRM</name>
<feature type="domain" description="M23ase beta-sheet core" evidence="1">
    <location>
        <begin position="88"/>
        <end position="182"/>
    </location>
</feature>
<dbReference type="Pfam" id="PF01551">
    <property type="entry name" value="Peptidase_M23"/>
    <property type="match status" value="1"/>
</dbReference>
<organism evidence="2 3">
    <name type="scientific">Faecalibacterium prausnitzii</name>
    <dbReference type="NCBI Taxonomy" id="853"/>
    <lineage>
        <taxon>Bacteria</taxon>
        <taxon>Bacillati</taxon>
        <taxon>Bacillota</taxon>
        <taxon>Clostridia</taxon>
        <taxon>Eubacteriales</taxon>
        <taxon>Oscillospiraceae</taxon>
        <taxon>Faecalibacterium</taxon>
    </lineage>
</organism>
<dbReference type="Gene3D" id="2.70.70.10">
    <property type="entry name" value="Glucose Permease (Domain IIA)"/>
    <property type="match status" value="1"/>
</dbReference>
<protein>
    <submittedName>
        <fullName evidence="2">Peptidase M23</fullName>
    </submittedName>
</protein>
<reference evidence="2 3" key="1">
    <citation type="journal article" date="2017" name="Front. Microbiol.">
        <title>New Insights into the Diversity of the Genus Faecalibacterium.</title>
        <authorList>
            <person name="Benevides L."/>
            <person name="Burman S."/>
            <person name="Martin R."/>
            <person name="Robert V."/>
            <person name="Thomas M."/>
            <person name="Miquel S."/>
            <person name="Chain F."/>
            <person name="Sokol H."/>
            <person name="Bermudez-Humaran L.G."/>
            <person name="Morrison M."/>
            <person name="Langella P."/>
            <person name="Azevedo V.A."/>
            <person name="Chatel J.M."/>
            <person name="Soares S."/>
        </authorList>
    </citation>
    <scope>NUCLEOTIDE SEQUENCE [LARGE SCALE GENOMIC DNA]</scope>
    <source>
        <strain evidence="2 3">CNCM I 4575</strain>
    </source>
</reference>
<dbReference type="EMBL" id="NMTY01000004">
    <property type="protein sequence ID" value="PDX82137.1"/>
    <property type="molecule type" value="Genomic_DNA"/>
</dbReference>
<accession>A0A2A7ASL3</accession>
<gene>
    <name evidence="2" type="ORF">CGS58_01310</name>
</gene>
<dbReference type="InterPro" id="IPR011055">
    <property type="entry name" value="Dup_hybrid_motif"/>
</dbReference>
<dbReference type="CDD" id="cd12797">
    <property type="entry name" value="M23_peptidase"/>
    <property type="match status" value="1"/>
</dbReference>
<comment type="caution">
    <text evidence="2">The sequence shown here is derived from an EMBL/GenBank/DDBJ whole genome shotgun (WGS) entry which is preliminary data.</text>
</comment>
<dbReference type="SUPFAM" id="SSF51261">
    <property type="entry name" value="Duplicated hybrid motif"/>
    <property type="match status" value="1"/>
</dbReference>